<evidence type="ECO:0000313" key="2">
    <source>
        <dbReference type="EMBL" id="MED6119950.1"/>
    </source>
</evidence>
<protein>
    <recommendedName>
        <fullName evidence="4">Protein FAR1-RELATED SEQUENCE</fullName>
    </recommendedName>
</protein>
<evidence type="ECO:0000313" key="3">
    <source>
        <dbReference type="Proteomes" id="UP001341840"/>
    </source>
</evidence>
<keyword evidence="3" id="KW-1185">Reference proteome</keyword>
<organism evidence="2 3">
    <name type="scientific">Stylosanthes scabra</name>
    <dbReference type="NCBI Taxonomy" id="79078"/>
    <lineage>
        <taxon>Eukaryota</taxon>
        <taxon>Viridiplantae</taxon>
        <taxon>Streptophyta</taxon>
        <taxon>Embryophyta</taxon>
        <taxon>Tracheophyta</taxon>
        <taxon>Spermatophyta</taxon>
        <taxon>Magnoliopsida</taxon>
        <taxon>eudicotyledons</taxon>
        <taxon>Gunneridae</taxon>
        <taxon>Pentapetalae</taxon>
        <taxon>rosids</taxon>
        <taxon>fabids</taxon>
        <taxon>Fabales</taxon>
        <taxon>Fabaceae</taxon>
        <taxon>Papilionoideae</taxon>
        <taxon>50 kb inversion clade</taxon>
        <taxon>dalbergioids sensu lato</taxon>
        <taxon>Dalbergieae</taxon>
        <taxon>Pterocarpus clade</taxon>
        <taxon>Stylosanthes</taxon>
    </lineage>
</organism>
<comment type="caution">
    <text evidence="2">The sequence shown here is derived from an EMBL/GenBank/DDBJ whole genome shotgun (WGS) entry which is preliminary data.</text>
</comment>
<dbReference type="EMBL" id="JASCZI010030254">
    <property type="protein sequence ID" value="MED6119950.1"/>
    <property type="molecule type" value="Genomic_DNA"/>
</dbReference>
<evidence type="ECO:0008006" key="4">
    <source>
        <dbReference type="Google" id="ProtNLM"/>
    </source>
</evidence>
<proteinExistence type="predicted"/>
<accession>A0ABU6R7M2</accession>
<reference evidence="2 3" key="1">
    <citation type="journal article" date="2023" name="Plants (Basel)">
        <title>Bridging the Gap: Combining Genomics and Transcriptomics Approaches to Understand Stylosanthes scabra, an Orphan Legume from the Brazilian Caatinga.</title>
        <authorList>
            <person name="Ferreira-Neto J.R.C."/>
            <person name="da Silva M.D."/>
            <person name="Binneck E."/>
            <person name="de Melo N.F."/>
            <person name="da Silva R.H."/>
            <person name="de Melo A.L.T.M."/>
            <person name="Pandolfi V."/>
            <person name="Bustamante F.O."/>
            <person name="Brasileiro-Vidal A.C."/>
            <person name="Benko-Iseppon A.M."/>
        </authorList>
    </citation>
    <scope>NUCLEOTIDE SEQUENCE [LARGE SCALE GENOMIC DNA]</scope>
    <source>
        <tissue evidence="2">Leaves</tissue>
    </source>
</reference>
<gene>
    <name evidence="2" type="ORF">PIB30_016329</name>
</gene>
<sequence>MRQLRIDIIPDSLVYKRWIKNAKSEFIYNAMSGSIDCEKTLNLRMGELAADCNQLCELACKSYEDFVQTRGEIVNLLHKLQLQQGLPKKPIVHTGDVQDPLIVKTKGEPTKNMRGQVQEQSIKDEDNNASGTREASYSDKEMKTSDGDIVHATMKTQKAAISEKEVNHKRKEQSESIGVGCYGNYKPLKKAKITHDAEMSVDGTSYGIGGNLNQFLNPYHGMMRMYPQFYSNLRGIGYSQFSHPRVSGSEDRNKRK</sequence>
<evidence type="ECO:0000256" key="1">
    <source>
        <dbReference type="SAM" id="MobiDB-lite"/>
    </source>
</evidence>
<dbReference type="Proteomes" id="UP001341840">
    <property type="component" value="Unassembled WGS sequence"/>
</dbReference>
<feature type="region of interest" description="Disordered" evidence="1">
    <location>
        <begin position="111"/>
        <end position="144"/>
    </location>
</feature>
<name>A0ABU6R7M2_9FABA</name>